<dbReference type="RefSeq" id="WP_250873881.1">
    <property type="nucleotide sequence ID" value="NZ_JALXFV010000005.1"/>
</dbReference>
<evidence type="ECO:0008006" key="3">
    <source>
        <dbReference type="Google" id="ProtNLM"/>
    </source>
</evidence>
<gene>
    <name evidence="1" type="ORF">ACFSBT_11580</name>
</gene>
<sequence length="720" mass="74110">MNRSATTLAVTAMLLVSSVLVAGGFGGVAAAAIVEPTEVDAPSPPESICAAEGLELRGKIDGGDLATQSEFTLDDGTELTVTDRYFKDDTEIVGIDFTSTATVGLVSVKGGQGSATNVYDYTGQAGGGVLGDTELYTAFNDRGVRAGISNVVFCGPSEDVTPTPDPVTVESTCTAEGGVLTVTNENDVAVDVTVNGPDEFEQTATLGAGENVSYDALADGAYTVTTSDDGVVVGEETLTLDCEEETPDPVAVTYRCTALGGELTVANDEDVAVAVTVNGPDEFEQVLTVEANSQQSLSDLTDGQYTVTSRTLAGDLLGQESVTFDCFEDPTPEPVSVTQSCVGADGLFAIANDNAVAVNVTVTGPEGFDETRTVAPGDDVLFVNLADGAYTVTTSVAGQQVGEEMLTVDCDEETPGAVSVLSQCTDMGGEFTVTNANDVAVNVTIDGPTISDQQVTLGAGEEWVVPDLADGEYTVTTSYRGQTVDERTVTVDCVEESYDPVSVTYECTAEGGAGTITNTNDVAVRVTVDGPDGYSVDRTLAPGQTISGSGLVDGEYTVTTSVDGEQVSQQTVVLDCVEAGDEAYQFDLAFGPVIEDLGDSPDAFYGTQERLMHAASFTSDGAGTGAHNVPDPGETARAASGSCDVRYSAIAYDADTGTATVTLTADEDCDGTTVTFAGYELPGDDTRFVRANASGQELVGYETVTLGAGETVTLTVSTDV</sequence>
<reference evidence="1 2" key="1">
    <citation type="journal article" date="2019" name="Int. J. Syst. Evol. Microbiol.">
        <title>The Global Catalogue of Microorganisms (GCM) 10K type strain sequencing project: providing services to taxonomists for standard genome sequencing and annotation.</title>
        <authorList>
            <consortium name="The Broad Institute Genomics Platform"/>
            <consortium name="The Broad Institute Genome Sequencing Center for Infectious Disease"/>
            <person name="Wu L."/>
            <person name="Ma J."/>
        </authorList>
    </citation>
    <scope>NUCLEOTIDE SEQUENCE [LARGE SCALE GENOMIC DNA]</scope>
    <source>
        <strain evidence="1 2">CGMCC 1.12563</strain>
    </source>
</reference>
<dbReference type="EMBL" id="JBHUDC010000005">
    <property type="protein sequence ID" value="MFD1513919.1"/>
    <property type="molecule type" value="Genomic_DNA"/>
</dbReference>
<dbReference type="Proteomes" id="UP001597187">
    <property type="component" value="Unassembled WGS sequence"/>
</dbReference>
<protein>
    <recommendedName>
        <fullName evidence="3">Ig-like domain-containing protein</fullName>
    </recommendedName>
</protein>
<dbReference type="AlphaFoldDB" id="A0ABD6AW00"/>
<organism evidence="1 2">
    <name type="scientific">Halomarina rubra</name>
    <dbReference type="NCBI Taxonomy" id="2071873"/>
    <lineage>
        <taxon>Archaea</taxon>
        <taxon>Methanobacteriati</taxon>
        <taxon>Methanobacteriota</taxon>
        <taxon>Stenosarchaea group</taxon>
        <taxon>Halobacteria</taxon>
        <taxon>Halobacteriales</taxon>
        <taxon>Natronomonadaceae</taxon>
        <taxon>Halomarina</taxon>
    </lineage>
</organism>
<evidence type="ECO:0000313" key="2">
    <source>
        <dbReference type="Proteomes" id="UP001597187"/>
    </source>
</evidence>
<accession>A0ABD6AW00</accession>
<keyword evidence="2" id="KW-1185">Reference proteome</keyword>
<evidence type="ECO:0000313" key="1">
    <source>
        <dbReference type="EMBL" id="MFD1513919.1"/>
    </source>
</evidence>
<name>A0ABD6AW00_9EURY</name>
<proteinExistence type="predicted"/>
<comment type="caution">
    <text evidence="1">The sequence shown here is derived from an EMBL/GenBank/DDBJ whole genome shotgun (WGS) entry which is preliminary data.</text>
</comment>